<name>A0A261VCD7_9BORD</name>
<comment type="caution">
    <text evidence="3">The sequence shown here is derived from an EMBL/GenBank/DDBJ whole genome shotgun (WGS) entry which is preliminary data.</text>
</comment>
<evidence type="ECO:0000256" key="1">
    <source>
        <dbReference type="ARBA" id="ARBA00023118"/>
    </source>
</evidence>
<keyword evidence="3" id="KW-0808">Transferase</keyword>
<dbReference type="EMBL" id="NEVU01000003">
    <property type="protein sequence ID" value="OZI71685.1"/>
    <property type="molecule type" value="Genomic_DNA"/>
</dbReference>
<dbReference type="CDD" id="cd05400">
    <property type="entry name" value="NT_2-5OAS_ClassI-CCAase"/>
    <property type="match status" value="1"/>
</dbReference>
<dbReference type="GO" id="GO:0016779">
    <property type="term" value="F:nucleotidyltransferase activity"/>
    <property type="evidence" value="ECO:0007669"/>
    <property type="project" value="InterPro"/>
</dbReference>
<evidence type="ECO:0000313" key="3">
    <source>
        <dbReference type="EMBL" id="OZI71685.1"/>
    </source>
</evidence>
<feature type="compositionally biased region" description="Polar residues" evidence="2">
    <location>
        <begin position="395"/>
        <end position="404"/>
    </location>
</feature>
<keyword evidence="4" id="KW-1185">Reference proteome</keyword>
<evidence type="ECO:0000256" key="2">
    <source>
        <dbReference type="SAM" id="MobiDB-lite"/>
    </source>
</evidence>
<gene>
    <name evidence="3" type="ORF">CAL22_17970</name>
</gene>
<dbReference type="Pfam" id="PF18144">
    <property type="entry name" value="SMODS"/>
    <property type="match status" value="1"/>
</dbReference>
<dbReference type="GO" id="GO:0051607">
    <property type="term" value="P:defense response to virus"/>
    <property type="evidence" value="ECO:0007669"/>
    <property type="project" value="UniProtKB-KW"/>
</dbReference>
<proteinExistence type="predicted"/>
<sequence>MSSYPAIPQKRSRVIAKAIALRNESQQWEEFIVRMLKKLELSEDKRDAATRRYKEFSNHIARAFDIETSDVHVVVQGSMRTQTTIAGDGREKFDLDVVVKLTGPKFSNLVYSEPFFQDFGAALRGIRDAGDPKAKSRCWRLQYPGEPFYFDVTPAIPMQAWIEGTILKVRDPELVWSPSNPEEFADWFCAIANRRFPFQTIRKAFAVDARTTVDPIPQERIGLDDILRRLVQLMKLHRDSYYKQQADYRQAAKPISVILVTLAAKAYKELIENDLHGFTSAIEVALEVVARMPDFIDRNGHAYSINNPALPGTVRENFADKWNSDGGLRAREFETWHTRLENDLEALFSEEYSKRSENRVQAIFGQQGVQAWKASQGAGPLAGLLSGVSVPSGPRKSSASDTFA</sequence>
<feature type="region of interest" description="Disordered" evidence="2">
    <location>
        <begin position="383"/>
        <end position="404"/>
    </location>
</feature>
<keyword evidence="1" id="KW-0051">Antiviral defense</keyword>
<dbReference type="InterPro" id="IPR006116">
    <property type="entry name" value="NT_2-5OAS_ClassI-CCAase"/>
</dbReference>
<protein>
    <submittedName>
        <fullName evidence="3">Nucleotidyltransferase</fullName>
    </submittedName>
</protein>
<dbReference type="Proteomes" id="UP000216429">
    <property type="component" value="Unassembled WGS sequence"/>
</dbReference>
<evidence type="ECO:0000313" key="4">
    <source>
        <dbReference type="Proteomes" id="UP000216429"/>
    </source>
</evidence>
<dbReference type="RefSeq" id="WP_167383680.1">
    <property type="nucleotide sequence ID" value="NZ_NEVU01000003.1"/>
</dbReference>
<reference evidence="4" key="1">
    <citation type="submission" date="2017-05" db="EMBL/GenBank/DDBJ databases">
        <title>Complete and WGS of Bordetella genogroups.</title>
        <authorList>
            <person name="Spilker T."/>
            <person name="Lipuma J."/>
        </authorList>
    </citation>
    <scope>NUCLEOTIDE SEQUENCE [LARGE SCALE GENOMIC DNA]</scope>
    <source>
        <strain evidence="4">AU6712</strain>
    </source>
</reference>
<dbReference type="AlphaFoldDB" id="A0A261VCD7"/>
<accession>A0A261VCD7</accession>
<organism evidence="3 4">
    <name type="scientific">Bordetella genomosp. 12</name>
    <dbReference type="NCBI Taxonomy" id="463035"/>
    <lineage>
        <taxon>Bacteria</taxon>
        <taxon>Pseudomonadati</taxon>
        <taxon>Pseudomonadota</taxon>
        <taxon>Betaproteobacteria</taxon>
        <taxon>Burkholderiales</taxon>
        <taxon>Alcaligenaceae</taxon>
        <taxon>Bordetella</taxon>
    </lineage>
</organism>